<protein>
    <submittedName>
        <fullName evidence="2">Uncharacterized protein</fullName>
    </submittedName>
</protein>
<evidence type="ECO:0000313" key="2">
    <source>
        <dbReference type="EMBL" id="CRY95050.1"/>
    </source>
</evidence>
<geneLocation type="plasmid" evidence="2">
    <name>pRGRH0452</name>
</geneLocation>
<keyword evidence="2" id="KW-0614">Plasmid</keyword>
<name>A0A0H5Q0W2_9ZZZZ</name>
<reference evidence="2" key="2">
    <citation type="submission" date="2015-07" db="EMBL/GenBank/DDBJ databases">
        <title>Plasmids, circular viruses and viroids from rat gut.</title>
        <authorList>
            <person name="Jorgensen T.J."/>
            <person name="Hansen M.A."/>
            <person name="Xu Z."/>
            <person name="Tabak M.A."/>
            <person name="Sorensen S.J."/>
            <person name="Hansen L.H."/>
        </authorList>
    </citation>
    <scope>NUCLEOTIDE SEQUENCE</scope>
    <source>
        <plasmid evidence="2">pRGRH0452</plasmid>
    </source>
</reference>
<dbReference type="AlphaFoldDB" id="A0A0H5Q0W2"/>
<proteinExistence type="predicted"/>
<dbReference type="EMBL" id="LN853094">
    <property type="protein sequence ID" value="CRY95050.1"/>
    <property type="molecule type" value="Genomic_DNA"/>
</dbReference>
<accession>A0A0H5Q0W2</accession>
<feature type="region of interest" description="Disordered" evidence="1">
    <location>
        <begin position="1"/>
        <end position="32"/>
    </location>
</feature>
<evidence type="ECO:0000256" key="1">
    <source>
        <dbReference type="SAM" id="MobiDB-lite"/>
    </source>
</evidence>
<reference evidence="2" key="1">
    <citation type="submission" date="2015-06" db="EMBL/GenBank/DDBJ databases">
        <authorList>
            <person name="Joergensen T."/>
        </authorList>
    </citation>
    <scope>NUCLEOTIDE SEQUENCE</scope>
    <source>
        <plasmid evidence="2">pRGRH0452</plasmid>
    </source>
</reference>
<organism evidence="2">
    <name type="scientific">uncultured prokaryote</name>
    <dbReference type="NCBI Taxonomy" id="198431"/>
    <lineage>
        <taxon>unclassified sequences</taxon>
        <taxon>environmental samples</taxon>
    </lineage>
</organism>
<sequence length="32" mass="3390">MLGSLILAPGDHDPGGWQAAPGHFHWAQTHPS</sequence>